<evidence type="ECO:0000313" key="8">
    <source>
        <dbReference type="Proteomes" id="UP000186666"/>
    </source>
</evidence>
<evidence type="ECO:0000256" key="3">
    <source>
        <dbReference type="ARBA" id="ARBA00022692"/>
    </source>
</evidence>
<keyword evidence="2" id="KW-1003">Cell membrane</keyword>
<evidence type="ECO:0000256" key="4">
    <source>
        <dbReference type="ARBA" id="ARBA00022989"/>
    </source>
</evidence>
<keyword evidence="5 6" id="KW-0472">Membrane</keyword>
<feature type="transmembrane region" description="Helical" evidence="6">
    <location>
        <begin position="65"/>
        <end position="84"/>
    </location>
</feature>
<dbReference type="InterPro" id="IPR003339">
    <property type="entry name" value="ABC/ECF_trnsptr_transmembrane"/>
</dbReference>
<name>A0ABY1K8L8_9BACL</name>
<evidence type="ECO:0000256" key="2">
    <source>
        <dbReference type="ARBA" id="ARBA00022475"/>
    </source>
</evidence>
<evidence type="ECO:0000256" key="1">
    <source>
        <dbReference type="ARBA" id="ARBA00004141"/>
    </source>
</evidence>
<feature type="transmembrane region" description="Helical" evidence="6">
    <location>
        <begin position="105"/>
        <end position="124"/>
    </location>
</feature>
<proteinExistence type="predicted"/>
<evidence type="ECO:0000313" key="7">
    <source>
        <dbReference type="EMBL" id="SIR41570.1"/>
    </source>
</evidence>
<keyword evidence="4 6" id="KW-1133">Transmembrane helix</keyword>
<evidence type="ECO:0000256" key="6">
    <source>
        <dbReference type="SAM" id="Phobius"/>
    </source>
</evidence>
<accession>A0ABY1K8L8</accession>
<organism evidence="7 8">
    <name type="scientific">Paenibacillus macquariensis</name>
    <dbReference type="NCBI Taxonomy" id="948756"/>
    <lineage>
        <taxon>Bacteria</taxon>
        <taxon>Bacillati</taxon>
        <taxon>Bacillota</taxon>
        <taxon>Bacilli</taxon>
        <taxon>Bacillales</taxon>
        <taxon>Paenibacillaceae</taxon>
        <taxon>Paenibacillus</taxon>
    </lineage>
</organism>
<dbReference type="Proteomes" id="UP000186666">
    <property type="component" value="Unassembled WGS sequence"/>
</dbReference>
<dbReference type="PANTHER" id="PTHR34857:SF2">
    <property type="entry name" value="SLL0384 PROTEIN"/>
    <property type="match status" value="1"/>
</dbReference>
<dbReference type="Pfam" id="PF02361">
    <property type="entry name" value="CbiQ"/>
    <property type="match status" value="1"/>
</dbReference>
<dbReference type="RefSeq" id="WP_068591468.1">
    <property type="nucleotide sequence ID" value="NZ_FTNK01000013.1"/>
</dbReference>
<evidence type="ECO:0000256" key="5">
    <source>
        <dbReference type="ARBA" id="ARBA00023136"/>
    </source>
</evidence>
<keyword evidence="8" id="KW-1185">Reference proteome</keyword>
<comment type="subcellular location">
    <subcellularLocation>
        <location evidence="1">Membrane</location>
        <topology evidence="1">Multi-pass membrane protein</topology>
    </subcellularLocation>
</comment>
<dbReference type="CDD" id="cd16914">
    <property type="entry name" value="EcfT"/>
    <property type="match status" value="1"/>
</dbReference>
<feature type="transmembrane region" description="Helical" evidence="6">
    <location>
        <begin position="236"/>
        <end position="253"/>
    </location>
</feature>
<comment type="caution">
    <text evidence="7">The sequence shown here is derived from an EMBL/GenBank/DDBJ whole genome shotgun (WGS) entry which is preliminary data.</text>
</comment>
<dbReference type="InterPro" id="IPR051611">
    <property type="entry name" value="ECF_transporter_component"/>
</dbReference>
<reference evidence="7 8" key="1">
    <citation type="submission" date="2017-01" db="EMBL/GenBank/DDBJ databases">
        <authorList>
            <person name="Varghese N."/>
            <person name="Submissions S."/>
        </authorList>
    </citation>
    <scope>NUCLEOTIDE SEQUENCE [LARGE SCALE GENOMIC DNA]</scope>
    <source>
        <strain evidence="7 8">ATCC 23464</strain>
    </source>
</reference>
<dbReference type="PANTHER" id="PTHR34857">
    <property type="entry name" value="SLL0384 PROTEIN"/>
    <property type="match status" value="1"/>
</dbReference>
<dbReference type="EMBL" id="FTNK01000013">
    <property type="protein sequence ID" value="SIR41570.1"/>
    <property type="molecule type" value="Genomic_DNA"/>
</dbReference>
<gene>
    <name evidence="7" type="ORF">SAMN05421578_11378</name>
</gene>
<keyword evidence="3 6" id="KW-0812">Transmembrane</keyword>
<sequence>MIIPYAHGQSWLQRIDPLSKLVLILCIAILATRFQTSTEQAGLLLFSMVTARFAAGITWGGQWKALSFLIVFVVPLFIITVFTAPGTTQLLEIGKLSITMEGMDMAGSVSLRMFTLFLTSYVYIKTTDPQDLVSSLTQVLRIPYRFAFGISMALTFLPLLQEEGRSISAAHHIRGGRQGRGLRGRWSWWTTLTSAVLYNSIRRVQQTAAAMESKGFGAYPDRTYLRPLMPVQKGRILAILGILITSGLLWFTYNVNL</sequence>
<protein>
    <submittedName>
        <fullName evidence="7">Energy-coupling factor transport system permease protein</fullName>
    </submittedName>
</protein>